<proteinExistence type="predicted"/>
<evidence type="ECO:0000313" key="2">
    <source>
        <dbReference type="EMBL" id="RAH99492.1"/>
    </source>
</evidence>
<dbReference type="InterPro" id="IPR052943">
    <property type="entry name" value="TMTC_O-mannosyl-trnsfr"/>
</dbReference>
<protein>
    <recommendedName>
        <fullName evidence="4">Tetratricopeptide repeat protein</fullName>
    </recommendedName>
</protein>
<dbReference type="InterPro" id="IPR019734">
    <property type="entry name" value="TPR_rpt"/>
</dbReference>
<dbReference type="SMART" id="SM00028">
    <property type="entry name" value="TPR"/>
    <property type="match status" value="2"/>
</dbReference>
<evidence type="ECO:0000313" key="3">
    <source>
        <dbReference type="Proteomes" id="UP000249590"/>
    </source>
</evidence>
<dbReference type="InterPro" id="IPR011990">
    <property type="entry name" value="TPR-like_helical_dom_sf"/>
</dbReference>
<organism evidence="2 3">
    <name type="scientific">Acuticoccus sediminis</name>
    <dbReference type="NCBI Taxonomy" id="2184697"/>
    <lineage>
        <taxon>Bacteria</taxon>
        <taxon>Pseudomonadati</taxon>
        <taxon>Pseudomonadota</taxon>
        <taxon>Alphaproteobacteria</taxon>
        <taxon>Hyphomicrobiales</taxon>
        <taxon>Amorphaceae</taxon>
        <taxon>Acuticoccus</taxon>
    </lineage>
</organism>
<name>A0A8B2NQK4_9HYPH</name>
<accession>A0A8B2NQK4</accession>
<dbReference type="EMBL" id="QHHQ01000005">
    <property type="protein sequence ID" value="RAH99492.1"/>
    <property type="molecule type" value="Genomic_DNA"/>
</dbReference>
<evidence type="ECO:0000256" key="1">
    <source>
        <dbReference type="PROSITE-ProRule" id="PRU00339"/>
    </source>
</evidence>
<dbReference type="PANTHER" id="PTHR44809">
    <property type="match status" value="1"/>
</dbReference>
<evidence type="ECO:0008006" key="4">
    <source>
        <dbReference type="Google" id="ProtNLM"/>
    </source>
</evidence>
<keyword evidence="1" id="KW-0802">TPR repeat</keyword>
<dbReference type="SUPFAM" id="SSF48452">
    <property type="entry name" value="TPR-like"/>
    <property type="match status" value="1"/>
</dbReference>
<dbReference type="Pfam" id="PF14559">
    <property type="entry name" value="TPR_19"/>
    <property type="match status" value="1"/>
</dbReference>
<dbReference type="Pfam" id="PF13432">
    <property type="entry name" value="TPR_16"/>
    <property type="match status" value="1"/>
</dbReference>
<feature type="repeat" description="TPR" evidence="1">
    <location>
        <begin position="66"/>
        <end position="99"/>
    </location>
</feature>
<sequence length="186" mass="18916">MLAAAFQTAVARSDWAAAVAALDGLIALAPSASLSYNKAVALRRAGRAVEAAEAARTALAQDPAHGNALFELGAALMDAGDRPGATDAFRRVLARHPGDADARTNLAALQVAAGEPSEALAVLGDVGGAEAEQTRAAAWRDLGDLDAADRHMAALPAATALKIATQGATGRIPLDVRRWRPGQGVP</sequence>
<comment type="caution">
    <text evidence="2">The sequence shown here is derived from an EMBL/GenBank/DDBJ whole genome shotgun (WGS) entry which is preliminary data.</text>
</comment>
<reference evidence="2 3" key="1">
    <citation type="submission" date="2018-05" db="EMBL/GenBank/DDBJ databases">
        <title>Acuticoccus sediminis sp. nov., isolated from deep-sea sediment of Indian Ocean.</title>
        <authorList>
            <person name="Liu X."/>
            <person name="Lai Q."/>
            <person name="Du Y."/>
            <person name="Sun F."/>
            <person name="Zhang X."/>
            <person name="Wang S."/>
            <person name="Shao Z."/>
        </authorList>
    </citation>
    <scope>NUCLEOTIDE SEQUENCE [LARGE SCALE GENOMIC DNA]</scope>
    <source>
        <strain evidence="2 3">PTG4-2</strain>
    </source>
</reference>
<gene>
    <name evidence="2" type="ORF">DLJ53_23560</name>
</gene>
<dbReference type="PANTHER" id="PTHR44809:SF1">
    <property type="entry name" value="PROTEIN O-MANNOSYL-TRANSFERASE TMTC1"/>
    <property type="match status" value="1"/>
</dbReference>
<dbReference type="AlphaFoldDB" id="A0A8B2NQK4"/>
<dbReference type="RefSeq" id="WP_111349747.1">
    <property type="nucleotide sequence ID" value="NZ_QHHQ01000005.1"/>
</dbReference>
<dbReference type="Proteomes" id="UP000249590">
    <property type="component" value="Unassembled WGS sequence"/>
</dbReference>
<dbReference type="PROSITE" id="PS50005">
    <property type="entry name" value="TPR"/>
    <property type="match status" value="1"/>
</dbReference>
<dbReference type="OrthoDB" id="7300654at2"/>
<keyword evidence="3" id="KW-1185">Reference proteome</keyword>
<dbReference type="Gene3D" id="1.25.40.10">
    <property type="entry name" value="Tetratricopeptide repeat domain"/>
    <property type="match status" value="1"/>
</dbReference>